<dbReference type="SUPFAM" id="SSF46785">
    <property type="entry name" value="Winged helix' DNA-binding domain"/>
    <property type="match status" value="1"/>
</dbReference>
<dbReference type="STRING" id="1385699.A7A78_06125"/>
<dbReference type="InterPro" id="IPR036388">
    <property type="entry name" value="WH-like_DNA-bd_sf"/>
</dbReference>
<comment type="caution">
    <text evidence="1">The sequence shown here is derived from an EMBL/GenBank/DDBJ whole genome shotgun (WGS) entry which is preliminary data.</text>
</comment>
<dbReference type="Proteomes" id="UP000077552">
    <property type="component" value="Unassembled WGS sequence"/>
</dbReference>
<dbReference type="Gene3D" id="1.10.10.10">
    <property type="entry name" value="Winged helix-like DNA-binding domain superfamily/Winged helix DNA-binding domain"/>
    <property type="match status" value="1"/>
</dbReference>
<evidence type="ECO:0000313" key="1">
    <source>
        <dbReference type="EMBL" id="OAD90527.1"/>
    </source>
</evidence>
<accession>A0A1A9LBS5</accession>
<keyword evidence="2" id="KW-1185">Reference proteome</keyword>
<reference evidence="1 2" key="1">
    <citation type="submission" date="2016-05" db="EMBL/GenBank/DDBJ databases">
        <title>Genome sequencing of Vitellibacter soesokkakensis RSSK-12.</title>
        <authorList>
            <person name="Thevarajoo S."/>
            <person name="Selvaratnam C."/>
            <person name="Goh K.M."/>
            <person name="Chan K.-G."/>
            <person name="Chong C.S."/>
        </authorList>
    </citation>
    <scope>NUCLEOTIDE SEQUENCE [LARGE SCALE GENOMIC DNA]</scope>
    <source>
        <strain evidence="1 2">RSSK-12</strain>
    </source>
</reference>
<dbReference type="EMBL" id="LXIE01000045">
    <property type="protein sequence ID" value="OAD90527.1"/>
    <property type="molecule type" value="Genomic_DNA"/>
</dbReference>
<dbReference type="InterPro" id="IPR036390">
    <property type="entry name" value="WH_DNA-bd_sf"/>
</dbReference>
<protein>
    <submittedName>
        <fullName evidence="1">Transcriptional regulator</fullName>
    </submittedName>
</protein>
<gene>
    <name evidence="1" type="ORF">A7A78_06125</name>
</gene>
<evidence type="ECO:0000313" key="2">
    <source>
        <dbReference type="Proteomes" id="UP000077552"/>
    </source>
</evidence>
<proteinExistence type="predicted"/>
<name>A0A1A9LBS5_9FLAO</name>
<dbReference type="AlphaFoldDB" id="A0A1A9LBS5"/>
<organism evidence="1 2">
    <name type="scientific">Aequorivita soesokkakensis</name>
    <dbReference type="NCBI Taxonomy" id="1385699"/>
    <lineage>
        <taxon>Bacteria</taxon>
        <taxon>Pseudomonadati</taxon>
        <taxon>Bacteroidota</taxon>
        <taxon>Flavobacteriia</taxon>
        <taxon>Flavobacteriales</taxon>
        <taxon>Flavobacteriaceae</taxon>
        <taxon>Aequorivita</taxon>
    </lineage>
</organism>
<sequence>MLNHKYILTKKENLIEKLGVHIESKDQLAPLAARILATLILSGKKGSTFESLVCELSASKSTISTHLTTLQAANRITYHTKCGDRKKYFTLVPDVMINSMNEMLKNWKSERDLHLEIMEYKKEINAELPEDCSEIFDLEFHKDYLEFLAQASASMEKIQKKLTEKHKND</sequence>